<accession>B9TIK1</accession>
<sequence>MHHGVGEDELAVGGQSAHVVRVEVGDQDVVDLFRLVAGRLQIVDQLAQRRAEQRAAAGVDQHQPLAGVDQEGVGRGGGRRAQVGLGQRRLRGGLIVVQQVDHRQVGGAVVQRRDFDVADHHPRIAGRGQGRQRRGRLRLRQGQAAQGRQQRLAQRGGLEELFHGVPFDQVWTETVFHCQPGIASAISQTTP</sequence>
<feature type="region of interest" description="Disordered" evidence="1">
    <location>
        <begin position="119"/>
        <end position="148"/>
    </location>
</feature>
<keyword evidence="3" id="KW-1185">Reference proteome</keyword>
<name>B9TIK1_RICCO</name>
<dbReference type="Proteomes" id="UP000008311">
    <property type="component" value="Unassembled WGS sequence"/>
</dbReference>
<dbReference type="InParanoid" id="B9TIK1"/>
<evidence type="ECO:0000256" key="1">
    <source>
        <dbReference type="SAM" id="MobiDB-lite"/>
    </source>
</evidence>
<reference evidence="3" key="1">
    <citation type="journal article" date="2010" name="Nat. Biotechnol.">
        <title>Draft genome sequence of the oilseed species Ricinus communis.</title>
        <authorList>
            <person name="Chan A.P."/>
            <person name="Crabtree J."/>
            <person name="Zhao Q."/>
            <person name="Lorenzi H."/>
            <person name="Orvis J."/>
            <person name="Puiu D."/>
            <person name="Melake-Berhan A."/>
            <person name="Jones K.M."/>
            <person name="Redman J."/>
            <person name="Chen G."/>
            <person name="Cahoon E.B."/>
            <person name="Gedil M."/>
            <person name="Stanke M."/>
            <person name="Haas B.J."/>
            <person name="Wortman J.R."/>
            <person name="Fraser-Liggett C.M."/>
            <person name="Ravel J."/>
            <person name="Rabinowicz P.D."/>
        </authorList>
    </citation>
    <scope>NUCLEOTIDE SEQUENCE [LARGE SCALE GENOMIC DNA]</scope>
    <source>
        <strain evidence="3">cv. Hale</strain>
    </source>
</reference>
<feature type="compositionally biased region" description="Basic residues" evidence="1">
    <location>
        <begin position="130"/>
        <end position="139"/>
    </location>
</feature>
<dbReference type="EMBL" id="EQ982661">
    <property type="protein sequence ID" value="EEF24312.1"/>
    <property type="molecule type" value="Genomic_DNA"/>
</dbReference>
<dbReference type="AlphaFoldDB" id="B9TIK1"/>
<organism evidence="2 3">
    <name type="scientific">Ricinus communis</name>
    <name type="common">Castor bean</name>
    <dbReference type="NCBI Taxonomy" id="3988"/>
    <lineage>
        <taxon>Eukaryota</taxon>
        <taxon>Viridiplantae</taxon>
        <taxon>Streptophyta</taxon>
        <taxon>Embryophyta</taxon>
        <taxon>Tracheophyta</taxon>
        <taxon>Spermatophyta</taxon>
        <taxon>Magnoliopsida</taxon>
        <taxon>eudicotyledons</taxon>
        <taxon>Gunneridae</taxon>
        <taxon>Pentapetalae</taxon>
        <taxon>rosids</taxon>
        <taxon>fabids</taxon>
        <taxon>Malpighiales</taxon>
        <taxon>Euphorbiaceae</taxon>
        <taxon>Acalyphoideae</taxon>
        <taxon>Acalypheae</taxon>
        <taxon>Ricinus</taxon>
    </lineage>
</organism>
<gene>
    <name evidence="2" type="ORF">RCOM_2068620</name>
</gene>
<evidence type="ECO:0000313" key="2">
    <source>
        <dbReference type="EMBL" id="EEF24312.1"/>
    </source>
</evidence>
<protein>
    <submittedName>
        <fullName evidence="2">Uncharacterized protein</fullName>
    </submittedName>
</protein>
<evidence type="ECO:0000313" key="3">
    <source>
        <dbReference type="Proteomes" id="UP000008311"/>
    </source>
</evidence>
<proteinExistence type="predicted"/>